<proteinExistence type="predicted"/>
<accession>A0A9W6MPQ5</accession>
<evidence type="ECO:0000256" key="1">
    <source>
        <dbReference type="SAM" id="MobiDB-lite"/>
    </source>
</evidence>
<feature type="region of interest" description="Disordered" evidence="1">
    <location>
        <begin position="88"/>
        <end position="115"/>
    </location>
</feature>
<evidence type="ECO:0000313" key="4">
    <source>
        <dbReference type="Proteomes" id="UP001143486"/>
    </source>
</evidence>
<evidence type="ECO:0000256" key="2">
    <source>
        <dbReference type="SAM" id="SignalP"/>
    </source>
</evidence>
<protein>
    <submittedName>
        <fullName evidence="3">Uncharacterized protein</fullName>
    </submittedName>
</protein>
<feature type="compositionally biased region" description="Basic and acidic residues" evidence="1">
    <location>
        <begin position="92"/>
        <end position="115"/>
    </location>
</feature>
<reference evidence="3" key="2">
    <citation type="submission" date="2023-01" db="EMBL/GenBank/DDBJ databases">
        <authorList>
            <person name="Sun Q."/>
            <person name="Evtushenko L."/>
        </authorList>
    </citation>
    <scope>NUCLEOTIDE SEQUENCE</scope>
    <source>
        <strain evidence="3">VKM B-1513</strain>
    </source>
</reference>
<gene>
    <name evidence="3" type="ORF">GCM10017621_29660</name>
</gene>
<comment type="caution">
    <text evidence="3">The sequence shown here is derived from an EMBL/GenBank/DDBJ whole genome shotgun (WGS) entry which is preliminary data.</text>
</comment>
<dbReference type="Proteomes" id="UP001143486">
    <property type="component" value="Unassembled WGS sequence"/>
</dbReference>
<sequence length="115" mass="12659">MKKMMLAGLSAAGLVMSAGPVFAQDHNHSGHDHGAASEAPTMEECRAMHEEMMSEGVEHHDAAARQAMMENMDEQARTRMQQCHDMMQSMHGDGHHDDASAQEHGHHNDNGGHRH</sequence>
<name>A0A9W6MPQ5_9PROT</name>
<feature type="signal peptide" evidence="2">
    <location>
        <begin position="1"/>
        <end position="23"/>
    </location>
</feature>
<keyword evidence="4" id="KW-1185">Reference proteome</keyword>
<dbReference type="RefSeq" id="WP_271187810.1">
    <property type="nucleotide sequence ID" value="NZ_BSFE01000011.1"/>
</dbReference>
<dbReference type="EMBL" id="BSFE01000011">
    <property type="protein sequence ID" value="GLK53458.1"/>
    <property type="molecule type" value="Genomic_DNA"/>
</dbReference>
<evidence type="ECO:0000313" key="3">
    <source>
        <dbReference type="EMBL" id="GLK53458.1"/>
    </source>
</evidence>
<dbReference type="AlphaFoldDB" id="A0A9W6MPQ5"/>
<feature type="chain" id="PRO_5040818258" evidence="2">
    <location>
        <begin position="24"/>
        <end position="115"/>
    </location>
</feature>
<organism evidence="3 4">
    <name type="scientific">Maricaulis virginensis</name>
    <dbReference type="NCBI Taxonomy" id="144022"/>
    <lineage>
        <taxon>Bacteria</taxon>
        <taxon>Pseudomonadati</taxon>
        <taxon>Pseudomonadota</taxon>
        <taxon>Alphaproteobacteria</taxon>
        <taxon>Maricaulales</taxon>
        <taxon>Maricaulaceae</taxon>
        <taxon>Maricaulis</taxon>
    </lineage>
</organism>
<reference evidence="3" key="1">
    <citation type="journal article" date="2014" name="Int. J. Syst. Evol. Microbiol.">
        <title>Complete genome sequence of Corynebacterium casei LMG S-19264T (=DSM 44701T), isolated from a smear-ripened cheese.</title>
        <authorList>
            <consortium name="US DOE Joint Genome Institute (JGI-PGF)"/>
            <person name="Walter F."/>
            <person name="Albersmeier A."/>
            <person name="Kalinowski J."/>
            <person name="Ruckert C."/>
        </authorList>
    </citation>
    <scope>NUCLEOTIDE SEQUENCE</scope>
    <source>
        <strain evidence="3">VKM B-1513</strain>
    </source>
</reference>
<keyword evidence="2" id="KW-0732">Signal</keyword>